<accession>A0A9P6Q087</accession>
<dbReference type="Proteomes" id="UP000726737">
    <property type="component" value="Unassembled WGS sequence"/>
</dbReference>
<organism evidence="1 2">
    <name type="scientific">Mortierella polycephala</name>
    <dbReference type="NCBI Taxonomy" id="41804"/>
    <lineage>
        <taxon>Eukaryota</taxon>
        <taxon>Fungi</taxon>
        <taxon>Fungi incertae sedis</taxon>
        <taxon>Mucoromycota</taxon>
        <taxon>Mortierellomycotina</taxon>
        <taxon>Mortierellomycetes</taxon>
        <taxon>Mortierellales</taxon>
        <taxon>Mortierellaceae</taxon>
        <taxon>Mortierella</taxon>
    </lineage>
</organism>
<dbReference type="EMBL" id="JAAAJA010000244">
    <property type="protein sequence ID" value="KAG0257837.1"/>
    <property type="molecule type" value="Genomic_DNA"/>
</dbReference>
<keyword evidence="2" id="KW-1185">Reference proteome</keyword>
<dbReference type="AlphaFoldDB" id="A0A9P6Q087"/>
<evidence type="ECO:0000313" key="1">
    <source>
        <dbReference type="EMBL" id="KAG0257837.1"/>
    </source>
</evidence>
<name>A0A9P6Q087_9FUNG</name>
<gene>
    <name evidence="1" type="ORF">BG011_003733</name>
</gene>
<sequence length="595" mass="67289">MSEQRTAVASTVQEAVLVLQAVLDTLHLRDTPPTIAGTQGVTSTRCRDGIVLTSTTLCNAFQIINYEDTRQILSQFFRRLFGQVYESLISAPGVELASRLELVSDIICAVHQASAIDKYNADQSRQANIPVLHALIVNLLEPTWILLDRIRVRGNAKHTEDQTPSFHSLLRVEEVMATILIAFCKVTELQRHWRPHMLRVVSLVASLYDECILPMHLSSRCTLDPSHLFSGILALFQLFKELHSFESIQRAYKQLVARLCASDAVERALHTMQAASAVVHVASCKGLIVTILESIGVFCDPAQDVAFTRPGDLLPRLDALATLNYNELPSLMVPGDGLNSNLLHLHHENQRWAIAFLYMQLAFARYPAVARGLTESISSMVIKETTLGHLYGASWIQLVWIYIKLDYGDDKSRFQTKPFTYSKFTNGLRISIRDSEGGFARRLLTRHLEEILIWLWKHECLHSDETLRMSNNLILEMMMIWIMGHSPPVLSHRPTLKNGTKIEHISKTILMFPCAIESIKVVHIVDDFITSDCHIPRLQWVHAAPDVSPVSQVLLQIEIIHTDDRLNSRLPILEKMTTTVRLLMVYAEFDKSRLG</sequence>
<comment type="caution">
    <text evidence="1">The sequence shown here is derived from an EMBL/GenBank/DDBJ whole genome shotgun (WGS) entry which is preliminary data.</text>
</comment>
<reference evidence="1" key="1">
    <citation type="journal article" date="2020" name="Fungal Divers.">
        <title>Resolving the Mortierellaceae phylogeny through synthesis of multi-gene phylogenetics and phylogenomics.</title>
        <authorList>
            <person name="Vandepol N."/>
            <person name="Liber J."/>
            <person name="Desiro A."/>
            <person name="Na H."/>
            <person name="Kennedy M."/>
            <person name="Barry K."/>
            <person name="Grigoriev I.V."/>
            <person name="Miller A.N."/>
            <person name="O'Donnell K."/>
            <person name="Stajich J.E."/>
            <person name="Bonito G."/>
        </authorList>
    </citation>
    <scope>NUCLEOTIDE SEQUENCE</scope>
    <source>
        <strain evidence="1">KOD948</strain>
    </source>
</reference>
<proteinExistence type="predicted"/>
<dbReference type="OrthoDB" id="2449523at2759"/>
<protein>
    <submittedName>
        <fullName evidence="1">Uncharacterized protein</fullName>
    </submittedName>
</protein>
<evidence type="ECO:0000313" key="2">
    <source>
        <dbReference type="Proteomes" id="UP000726737"/>
    </source>
</evidence>